<evidence type="ECO:0000313" key="3">
    <source>
        <dbReference type="Proteomes" id="UP000283269"/>
    </source>
</evidence>
<evidence type="ECO:0000256" key="1">
    <source>
        <dbReference type="SAM" id="MobiDB-lite"/>
    </source>
</evidence>
<accession>A0A409X4C1</accession>
<dbReference type="Proteomes" id="UP000283269">
    <property type="component" value="Unassembled WGS sequence"/>
</dbReference>
<feature type="region of interest" description="Disordered" evidence="1">
    <location>
        <begin position="37"/>
        <end position="56"/>
    </location>
</feature>
<proteinExistence type="predicted"/>
<protein>
    <submittedName>
        <fullName evidence="2">Uncharacterized protein</fullName>
    </submittedName>
</protein>
<dbReference type="InParanoid" id="A0A409X4C1"/>
<reference evidence="2 3" key="1">
    <citation type="journal article" date="2018" name="Evol. Lett.">
        <title>Horizontal gene cluster transfer increased hallucinogenic mushroom diversity.</title>
        <authorList>
            <person name="Reynolds H.T."/>
            <person name="Vijayakumar V."/>
            <person name="Gluck-Thaler E."/>
            <person name="Korotkin H.B."/>
            <person name="Matheny P.B."/>
            <person name="Slot J.C."/>
        </authorList>
    </citation>
    <scope>NUCLEOTIDE SEQUENCE [LARGE SCALE GENOMIC DNA]</scope>
    <source>
        <strain evidence="2 3">2631</strain>
    </source>
</reference>
<keyword evidence="3" id="KW-1185">Reference proteome</keyword>
<evidence type="ECO:0000313" key="2">
    <source>
        <dbReference type="EMBL" id="PPQ85613.1"/>
    </source>
</evidence>
<sequence>MIAELKLQQQMSGVVDIIDWMHHIQCGNETKFDDIAEEDPNVQSGPAIQHNANDDPESVHRQWVPTIMFVERQILLLPSNFNVPEEYAPLELELRKQQAHKQVTCICDVMANISFLY</sequence>
<gene>
    <name evidence="2" type="ORF">CVT25_012660</name>
</gene>
<organism evidence="2 3">
    <name type="scientific">Psilocybe cyanescens</name>
    <dbReference type="NCBI Taxonomy" id="93625"/>
    <lineage>
        <taxon>Eukaryota</taxon>
        <taxon>Fungi</taxon>
        <taxon>Dikarya</taxon>
        <taxon>Basidiomycota</taxon>
        <taxon>Agaricomycotina</taxon>
        <taxon>Agaricomycetes</taxon>
        <taxon>Agaricomycetidae</taxon>
        <taxon>Agaricales</taxon>
        <taxon>Agaricineae</taxon>
        <taxon>Strophariaceae</taxon>
        <taxon>Psilocybe</taxon>
    </lineage>
</organism>
<dbReference type="AlphaFoldDB" id="A0A409X4C1"/>
<dbReference type="EMBL" id="NHYD01002672">
    <property type="protein sequence ID" value="PPQ85613.1"/>
    <property type="molecule type" value="Genomic_DNA"/>
</dbReference>
<comment type="caution">
    <text evidence="2">The sequence shown here is derived from an EMBL/GenBank/DDBJ whole genome shotgun (WGS) entry which is preliminary data.</text>
</comment>
<name>A0A409X4C1_PSICY</name>